<dbReference type="CDD" id="cd01127">
    <property type="entry name" value="TrwB_TraG_TraD_VirD4"/>
    <property type="match status" value="1"/>
</dbReference>
<gene>
    <name evidence="7" type="ORF">NCTC13307_00443</name>
</gene>
<proteinExistence type="inferred from homology"/>
<keyword evidence="6" id="KW-0472">Membrane</keyword>
<keyword evidence="4" id="KW-0812">Transmembrane</keyword>
<comment type="subcellular location">
    <subcellularLocation>
        <location evidence="1">Cell membrane</location>
        <topology evidence="1">Multi-pass membrane protein</topology>
    </subcellularLocation>
</comment>
<evidence type="ECO:0000256" key="6">
    <source>
        <dbReference type="ARBA" id="ARBA00023136"/>
    </source>
</evidence>
<evidence type="ECO:0000256" key="4">
    <source>
        <dbReference type="ARBA" id="ARBA00022692"/>
    </source>
</evidence>
<evidence type="ECO:0000256" key="2">
    <source>
        <dbReference type="ARBA" id="ARBA00008806"/>
    </source>
</evidence>
<keyword evidence="5" id="KW-1133">Transmembrane helix</keyword>
<reference evidence="7" key="1">
    <citation type="submission" date="2018-06" db="EMBL/GenBank/DDBJ databases">
        <authorList>
            <consortium name="Pathogen Informatics"/>
            <person name="Doyle S."/>
        </authorList>
    </citation>
    <scope>NUCLEOTIDE SEQUENCE</scope>
    <source>
        <strain evidence="7">NCTC13307</strain>
    </source>
</reference>
<dbReference type="SUPFAM" id="SSF52540">
    <property type="entry name" value="P-loop containing nucleoside triphosphate hydrolases"/>
    <property type="match status" value="1"/>
</dbReference>
<dbReference type="Pfam" id="PF02534">
    <property type="entry name" value="T4SS-DNA_transf"/>
    <property type="match status" value="1"/>
</dbReference>
<dbReference type="EMBL" id="UFWD01000001">
    <property type="protein sequence ID" value="SUY20987.1"/>
    <property type="molecule type" value="Genomic_DNA"/>
</dbReference>
<dbReference type="NCBIfam" id="NF045973">
    <property type="entry name" value="conju_CD1115"/>
    <property type="match status" value="1"/>
</dbReference>
<evidence type="ECO:0000256" key="5">
    <source>
        <dbReference type="ARBA" id="ARBA00022989"/>
    </source>
</evidence>
<accession>A0A381I5V2</accession>
<dbReference type="PANTHER" id="PTHR37937:SF1">
    <property type="entry name" value="CONJUGATIVE TRANSFER: DNA TRANSPORT"/>
    <property type="match status" value="1"/>
</dbReference>
<evidence type="ECO:0000256" key="1">
    <source>
        <dbReference type="ARBA" id="ARBA00004651"/>
    </source>
</evidence>
<dbReference type="InterPro" id="IPR003688">
    <property type="entry name" value="TraG/VirD4"/>
</dbReference>
<sequence length="594" mass="68114">MIDKILKDIKGLFKVQDKVKFLKQNIPYLAFFYIGDIFSHHVRVYVGGDIIDKIFQGILEINTMNFLPSIHPTDILMGVLVAVLIKFIVYTKGKNAKKFRQGKEYGSARWGNKKDIEPYMDEKFQNNILLTQTERLTMNGRPANPKYARNKNVLVIGGSGSGKTRFFVKPNLMQMHSSYCVTDPKGTIVLECGKMLEDNGYEIKILNTINFKKSMKYNPFAYIRSEKDILKLVQTIIANTKGEGEKAGEDFWVKAEKLYYTALIGYIFYEAPREEKNFATLLDMIDASEVREDDETYMNPIDRLFEALEKKEPTHFAVKQYKKYKLAAGKTAKSILISCGARLAPFDIQELRDLMQEDELELDTLGDRKTALFVIISDTDDTFNFVVSIMYSQLFNLLCDKADDVYGGRLPIHVRCLLDEFANIGLIPKFEKLIATIRSREISASIILQAQSQLKVIYKDNADTIVGNCDSTLFLGGKEKTTLKELSETLGKETIDLYNTSETRSNQKSFGLNYQKTGKELMSQDEITVMDGSKCIFQLRGVRPFLSDKFDITKHKNYKLLEDYDKKNVFNIESYMKRKGKAKLNRETVITRMQ</sequence>
<keyword evidence="3" id="KW-1003">Cell membrane</keyword>
<dbReference type="KEGG" id="pdf:CD630DERM_04120"/>
<dbReference type="RefSeq" id="WP_011860784.1">
    <property type="nucleotide sequence ID" value="NZ_AP025558.1"/>
</dbReference>
<dbReference type="InterPro" id="IPR051539">
    <property type="entry name" value="T4SS-coupling_protein"/>
</dbReference>
<name>A0A381I5V2_CLODI</name>
<dbReference type="InterPro" id="IPR027417">
    <property type="entry name" value="P-loop_NTPase"/>
</dbReference>
<dbReference type="AlphaFoldDB" id="A0A381I5V2"/>
<evidence type="ECO:0000313" key="7">
    <source>
        <dbReference type="EMBL" id="SUY20987.1"/>
    </source>
</evidence>
<evidence type="ECO:0000256" key="3">
    <source>
        <dbReference type="ARBA" id="ARBA00022475"/>
    </source>
</evidence>
<dbReference type="PANTHER" id="PTHR37937">
    <property type="entry name" value="CONJUGATIVE TRANSFER: DNA TRANSPORT"/>
    <property type="match status" value="1"/>
</dbReference>
<organism evidence="7">
    <name type="scientific">Clostridioides difficile</name>
    <name type="common">Peptoclostridium difficile</name>
    <dbReference type="NCBI Taxonomy" id="1496"/>
    <lineage>
        <taxon>Bacteria</taxon>
        <taxon>Bacillati</taxon>
        <taxon>Bacillota</taxon>
        <taxon>Clostridia</taxon>
        <taxon>Peptostreptococcales</taxon>
        <taxon>Peptostreptococcaceae</taxon>
        <taxon>Clostridioides</taxon>
    </lineage>
</organism>
<protein>
    <submittedName>
        <fullName evidence="7">TRAG family protein</fullName>
    </submittedName>
</protein>
<dbReference type="Gene3D" id="3.40.50.300">
    <property type="entry name" value="P-loop containing nucleotide triphosphate hydrolases"/>
    <property type="match status" value="1"/>
</dbReference>
<comment type="similarity">
    <text evidence="2">Belongs to the VirD4/TraG family.</text>
</comment>
<dbReference type="GO" id="GO:0005886">
    <property type="term" value="C:plasma membrane"/>
    <property type="evidence" value="ECO:0007669"/>
    <property type="project" value="UniProtKB-SubCell"/>
</dbReference>